<dbReference type="Gene3D" id="3.50.80.20">
    <property type="entry name" value="D-Ala-D-Ala carboxypeptidase C, peptidase S13"/>
    <property type="match status" value="1"/>
</dbReference>
<evidence type="ECO:0000256" key="3">
    <source>
        <dbReference type="SAM" id="SignalP"/>
    </source>
</evidence>
<dbReference type="NCBIfam" id="TIGR00666">
    <property type="entry name" value="PBP4"/>
    <property type="match status" value="1"/>
</dbReference>
<accession>A0A1W6Z9P8</accession>
<sequence length="472" mass="50564">MGMLKRWLAAVGLALFACQGQAQALPPELSAIWKKTGLPDSSLSLVVQEVDGQRLAAINSATSRNPASVMKLVTTWAALSELGPNYIWRTELLAEPGARPDARGVLPGPLYLRAGGNPQLMLQDLWTLLRDLRLRGVKQVGDLVIDRSIFGQVGIDPGAFDGAPDRAYNASPDALMVGFGAVRLLFVPDPAARQWVPYVDPPLPGLRIEGNVEWSDVRCPGPPVVTTDPVVTQQGVAVRVGGKVAGSCGEFALYRLAMSQPEYATAVFRQLWTDLGGKFTGQVRAGLVPPDAVLLTAHESQPLGEIIRTINKRSNNVMARTLLLTLGAERGARPATVQSSDMVARSLLEAQGLKMPELVIDNGAGLAREARVSAESLAALLMHAWTSPYMPEFMSSLAISGVDGTVRRRLRGKDGEGMAHLKTGSLRDVRAIAGYVLGASGKRYIVVSMVNHEQAAAVRSFNDALIGWLAEQ</sequence>
<dbReference type="GO" id="GO:0000270">
    <property type="term" value="P:peptidoglycan metabolic process"/>
    <property type="evidence" value="ECO:0007669"/>
    <property type="project" value="TreeGrafter"/>
</dbReference>
<evidence type="ECO:0000313" key="4">
    <source>
        <dbReference type="EMBL" id="ARP93972.1"/>
    </source>
</evidence>
<dbReference type="PANTHER" id="PTHR30023">
    <property type="entry name" value="D-ALANYL-D-ALANINE CARBOXYPEPTIDASE"/>
    <property type="match status" value="1"/>
</dbReference>
<proteinExistence type="inferred from homology"/>
<keyword evidence="4" id="KW-0121">Carboxypeptidase</keyword>
<comment type="similarity">
    <text evidence="1">Belongs to the peptidase S13 family.</text>
</comment>
<organism evidence="4 5">
    <name type="scientific">Bordetella genomosp. 13</name>
    <dbReference type="NCBI Taxonomy" id="463040"/>
    <lineage>
        <taxon>Bacteria</taxon>
        <taxon>Pseudomonadati</taxon>
        <taxon>Pseudomonadota</taxon>
        <taxon>Betaproteobacteria</taxon>
        <taxon>Burkholderiales</taxon>
        <taxon>Alcaligenaceae</taxon>
        <taxon>Bordetella</taxon>
    </lineage>
</organism>
<evidence type="ECO:0000313" key="5">
    <source>
        <dbReference type="Proteomes" id="UP000194161"/>
    </source>
</evidence>
<keyword evidence="4" id="KW-0645">Protease</keyword>
<feature type="chain" id="PRO_5012890737" evidence="3">
    <location>
        <begin position="25"/>
        <end position="472"/>
    </location>
</feature>
<dbReference type="Gene3D" id="3.40.710.10">
    <property type="entry name" value="DD-peptidase/beta-lactamase superfamily"/>
    <property type="match status" value="1"/>
</dbReference>
<dbReference type="PROSITE" id="PS51257">
    <property type="entry name" value="PROKAR_LIPOPROTEIN"/>
    <property type="match status" value="1"/>
</dbReference>
<dbReference type="Proteomes" id="UP000194161">
    <property type="component" value="Chromosome"/>
</dbReference>
<keyword evidence="3" id="KW-0732">Signal</keyword>
<protein>
    <submittedName>
        <fullName evidence="4">D-alanyl-D-alanine carboxypeptidase/D-alanyl-D-alanine-endopeptidase</fullName>
    </submittedName>
</protein>
<dbReference type="InterPro" id="IPR000667">
    <property type="entry name" value="Peptidase_S13"/>
</dbReference>
<dbReference type="PRINTS" id="PR00922">
    <property type="entry name" value="DADACBPTASE3"/>
</dbReference>
<dbReference type="EMBL" id="CP021111">
    <property type="protein sequence ID" value="ARP93972.1"/>
    <property type="molecule type" value="Genomic_DNA"/>
</dbReference>
<dbReference type="AlphaFoldDB" id="A0A1W6Z9P8"/>
<dbReference type="RefSeq" id="WP_086077743.1">
    <property type="nucleotide sequence ID" value="NZ_CP021111.1"/>
</dbReference>
<dbReference type="SUPFAM" id="SSF56601">
    <property type="entry name" value="beta-lactamase/transpeptidase-like"/>
    <property type="match status" value="1"/>
</dbReference>
<dbReference type="GO" id="GO:0006508">
    <property type="term" value="P:proteolysis"/>
    <property type="evidence" value="ECO:0007669"/>
    <property type="project" value="InterPro"/>
</dbReference>
<reference evidence="4 5" key="1">
    <citation type="submission" date="2017-05" db="EMBL/GenBank/DDBJ databases">
        <title>Complete and WGS of Bordetella genogroups.</title>
        <authorList>
            <person name="Spilker T."/>
            <person name="LiPuma J."/>
        </authorList>
    </citation>
    <scope>NUCLEOTIDE SEQUENCE [LARGE SCALE GENOMIC DNA]</scope>
    <source>
        <strain evidence="4 5">AU7206</strain>
    </source>
</reference>
<feature type="signal peptide" evidence="3">
    <location>
        <begin position="1"/>
        <end position="24"/>
    </location>
</feature>
<evidence type="ECO:0000256" key="1">
    <source>
        <dbReference type="ARBA" id="ARBA00006096"/>
    </source>
</evidence>
<dbReference type="InterPro" id="IPR012338">
    <property type="entry name" value="Beta-lactam/transpept-like"/>
</dbReference>
<evidence type="ECO:0000256" key="2">
    <source>
        <dbReference type="ARBA" id="ARBA00022801"/>
    </source>
</evidence>
<keyword evidence="2" id="KW-0378">Hydrolase</keyword>
<keyword evidence="5" id="KW-1185">Reference proteome</keyword>
<dbReference type="PANTHER" id="PTHR30023:SF0">
    <property type="entry name" value="PENICILLIN-SENSITIVE CARBOXYPEPTIDASE A"/>
    <property type="match status" value="1"/>
</dbReference>
<dbReference type="GO" id="GO:0004185">
    <property type="term" value="F:serine-type carboxypeptidase activity"/>
    <property type="evidence" value="ECO:0007669"/>
    <property type="project" value="InterPro"/>
</dbReference>
<gene>
    <name evidence="4" type="ORF">CAL15_05985</name>
</gene>
<dbReference type="OrthoDB" id="9802627at2"/>
<name>A0A1W6Z9P8_9BORD</name>
<dbReference type="KEGG" id="bgm:CAL15_05985"/>
<dbReference type="Pfam" id="PF02113">
    <property type="entry name" value="Peptidase_S13"/>
    <property type="match status" value="1"/>
</dbReference>
<dbReference type="STRING" id="463040.CAL15_05985"/>